<organism evidence="7 8">
    <name type="scientific">Pterulicium gracile</name>
    <dbReference type="NCBI Taxonomy" id="1884261"/>
    <lineage>
        <taxon>Eukaryota</taxon>
        <taxon>Fungi</taxon>
        <taxon>Dikarya</taxon>
        <taxon>Basidiomycota</taxon>
        <taxon>Agaricomycotina</taxon>
        <taxon>Agaricomycetes</taxon>
        <taxon>Agaricomycetidae</taxon>
        <taxon>Agaricales</taxon>
        <taxon>Pleurotineae</taxon>
        <taxon>Pterulaceae</taxon>
        <taxon>Pterulicium</taxon>
    </lineage>
</organism>
<dbReference type="STRING" id="1884261.A0A5C3QAS3"/>
<dbReference type="PANTHER" id="PTHR11552">
    <property type="entry name" value="GLUCOSE-METHANOL-CHOLINE GMC OXIDOREDUCTASE"/>
    <property type="match status" value="1"/>
</dbReference>
<dbReference type="Gene3D" id="3.50.50.60">
    <property type="entry name" value="FAD/NAD(P)-binding domain"/>
    <property type="match status" value="3"/>
</dbReference>
<evidence type="ECO:0000313" key="7">
    <source>
        <dbReference type="EMBL" id="TFK98666.1"/>
    </source>
</evidence>
<gene>
    <name evidence="7" type="ORF">BDV98DRAFT_595596</name>
</gene>
<dbReference type="Proteomes" id="UP000305067">
    <property type="component" value="Unassembled WGS sequence"/>
</dbReference>
<dbReference type="Pfam" id="PF05199">
    <property type="entry name" value="GMC_oxred_C"/>
    <property type="match status" value="2"/>
</dbReference>
<evidence type="ECO:0000256" key="3">
    <source>
        <dbReference type="PIRSR" id="PIRSR000137-1"/>
    </source>
</evidence>
<dbReference type="GO" id="GO:0016614">
    <property type="term" value="F:oxidoreductase activity, acting on CH-OH group of donors"/>
    <property type="evidence" value="ECO:0007669"/>
    <property type="project" value="InterPro"/>
</dbReference>
<dbReference type="InterPro" id="IPR012132">
    <property type="entry name" value="GMC_OxRdtase"/>
</dbReference>
<feature type="active site" description="Proton acceptor" evidence="3">
    <location>
        <position position="441"/>
    </location>
</feature>
<keyword evidence="8" id="KW-1185">Reference proteome</keyword>
<feature type="active site" description="Proton donor" evidence="3">
    <location>
        <position position="395"/>
    </location>
</feature>
<keyword evidence="5" id="KW-0285">Flavoprotein</keyword>
<keyword evidence="4 5" id="KW-0274">FAD</keyword>
<evidence type="ECO:0000256" key="4">
    <source>
        <dbReference type="PIRSR" id="PIRSR000137-2"/>
    </source>
</evidence>
<dbReference type="SUPFAM" id="SSF54373">
    <property type="entry name" value="FAD-linked reductases, C-terminal domain"/>
    <property type="match status" value="1"/>
</dbReference>
<dbReference type="AlphaFoldDB" id="A0A5C3QAS3"/>
<dbReference type="PANTHER" id="PTHR11552:SF219">
    <property type="entry name" value="GLUCOSE-METHANOL-CHOLINE OXIDOREDUCTASE N-TERMINAL DOMAIN-CONTAINING PROTEIN"/>
    <property type="match status" value="1"/>
</dbReference>
<dbReference type="SUPFAM" id="SSF51905">
    <property type="entry name" value="FAD/NAD(P)-binding domain"/>
    <property type="match status" value="2"/>
</dbReference>
<dbReference type="InterPro" id="IPR007867">
    <property type="entry name" value="GMC_OxRtase_C"/>
</dbReference>
<name>A0A5C3QAS3_9AGAR</name>
<evidence type="ECO:0000313" key="8">
    <source>
        <dbReference type="Proteomes" id="UP000305067"/>
    </source>
</evidence>
<dbReference type="GO" id="GO:0050660">
    <property type="term" value="F:flavin adenine dinucleotide binding"/>
    <property type="evidence" value="ECO:0007669"/>
    <property type="project" value="InterPro"/>
</dbReference>
<dbReference type="Gene3D" id="3.30.560.10">
    <property type="entry name" value="Glucose Oxidase, domain 3"/>
    <property type="match status" value="3"/>
</dbReference>
<feature type="domain" description="Glucose-methanol-choline oxidoreductase N-terminal" evidence="6">
    <location>
        <begin position="19"/>
        <end position="42"/>
    </location>
</feature>
<dbReference type="PROSITE" id="PS00623">
    <property type="entry name" value="GMC_OXRED_1"/>
    <property type="match status" value="1"/>
</dbReference>
<comment type="similarity">
    <text evidence="2 5">Belongs to the GMC oxidoreductase family.</text>
</comment>
<dbReference type="EMBL" id="ML178838">
    <property type="protein sequence ID" value="TFK98666.1"/>
    <property type="molecule type" value="Genomic_DNA"/>
</dbReference>
<dbReference type="Pfam" id="PF00732">
    <property type="entry name" value="GMC_oxred_N"/>
    <property type="match status" value="1"/>
</dbReference>
<reference evidence="7 8" key="1">
    <citation type="journal article" date="2019" name="Nat. Ecol. Evol.">
        <title>Megaphylogeny resolves global patterns of mushroom evolution.</title>
        <authorList>
            <person name="Varga T."/>
            <person name="Krizsan K."/>
            <person name="Foldi C."/>
            <person name="Dima B."/>
            <person name="Sanchez-Garcia M."/>
            <person name="Sanchez-Ramirez S."/>
            <person name="Szollosi G.J."/>
            <person name="Szarkandi J.G."/>
            <person name="Papp V."/>
            <person name="Albert L."/>
            <person name="Andreopoulos W."/>
            <person name="Angelini C."/>
            <person name="Antonin V."/>
            <person name="Barry K.W."/>
            <person name="Bougher N.L."/>
            <person name="Buchanan P."/>
            <person name="Buyck B."/>
            <person name="Bense V."/>
            <person name="Catcheside P."/>
            <person name="Chovatia M."/>
            <person name="Cooper J."/>
            <person name="Damon W."/>
            <person name="Desjardin D."/>
            <person name="Finy P."/>
            <person name="Geml J."/>
            <person name="Haridas S."/>
            <person name="Hughes K."/>
            <person name="Justo A."/>
            <person name="Karasinski D."/>
            <person name="Kautmanova I."/>
            <person name="Kiss B."/>
            <person name="Kocsube S."/>
            <person name="Kotiranta H."/>
            <person name="LaButti K.M."/>
            <person name="Lechner B.E."/>
            <person name="Liimatainen K."/>
            <person name="Lipzen A."/>
            <person name="Lukacs Z."/>
            <person name="Mihaltcheva S."/>
            <person name="Morgado L.N."/>
            <person name="Niskanen T."/>
            <person name="Noordeloos M.E."/>
            <person name="Ohm R.A."/>
            <person name="Ortiz-Santana B."/>
            <person name="Ovrebo C."/>
            <person name="Racz N."/>
            <person name="Riley R."/>
            <person name="Savchenko A."/>
            <person name="Shiryaev A."/>
            <person name="Soop K."/>
            <person name="Spirin V."/>
            <person name="Szebenyi C."/>
            <person name="Tomsovsky M."/>
            <person name="Tulloss R.E."/>
            <person name="Uehling J."/>
            <person name="Grigoriev I.V."/>
            <person name="Vagvolgyi C."/>
            <person name="Papp T."/>
            <person name="Martin F.M."/>
            <person name="Miettinen O."/>
            <person name="Hibbett D.S."/>
            <person name="Nagy L.G."/>
        </authorList>
    </citation>
    <scope>NUCLEOTIDE SEQUENCE [LARGE SCALE GENOMIC DNA]</scope>
    <source>
        <strain evidence="7 8">CBS 309.79</strain>
    </source>
</reference>
<sequence length="459" mass="50705">MNTEPSPALNNRVLKPAVGNGLGGGSLINSCVYTRGSYDFDQWESMGRKRWGYDTLEPYFAKSEKAISRDAGLRGSDEIPRPSVQELAKTGLLIVIFVSSSLTNNHTASVLTAAPNLGFVPVHDTRIADVSLHARLFFPQMRLATSDPRADPEITLGFLTNREDILVIRRQVRLARRLAQEMKTLGYPLSDLRLPEDDTDESIDAYVWDHLRTSYHYSSTCRMAPEQDTTSPGVVDDELRVWGVGKLRVCDASVFPDIVSSLPMAPVVAHCRAPWGADLEEAQIIPIPSRIEHGANSGLDRLGVFSLLVQSCQPQSHGTIRLRSMDPHDAPRITLGFLSNPADIVVIRKQIRLAVRLAQEIQAQGYPMKALRVPRDDTDEQVDAYARENTRTGSHYSSTCRMAPKKDEVSPGVVDDELCVWGVKNLRVCDASAFPDIVSNHPMAPVVAIAERCADLIKV</sequence>
<evidence type="ECO:0000256" key="2">
    <source>
        <dbReference type="ARBA" id="ARBA00010790"/>
    </source>
</evidence>
<proteinExistence type="inferred from homology"/>
<evidence type="ECO:0000256" key="1">
    <source>
        <dbReference type="ARBA" id="ARBA00001974"/>
    </source>
</evidence>
<feature type="binding site" evidence="4">
    <location>
        <begin position="29"/>
        <end position="32"/>
    </location>
    <ligand>
        <name>FAD</name>
        <dbReference type="ChEBI" id="CHEBI:57692"/>
    </ligand>
</feature>
<dbReference type="PIRSF" id="PIRSF000137">
    <property type="entry name" value="Alcohol_oxidase"/>
    <property type="match status" value="1"/>
</dbReference>
<dbReference type="InterPro" id="IPR000172">
    <property type="entry name" value="GMC_OxRdtase_N"/>
</dbReference>
<comment type="cofactor">
    <cofactor evidence="1 4">
        <name>FAD</name>
        <dbReference type="ChEBI" id="CHEBI:57692"/>
    </cofactor>
</comment>
<dbReference type="OrthoDB" id="269227at2759"/>
<accession>A0A5C3QAS3</accession>
<dbReference type="InterPro" id="IPR036188">
    <property type="entry name" value="FAD/NAD-bd_sf"/>
</dbReference>
<protein>
    <submittedName>
        <fullName evidence="7">GMC oxidoreductase-domain-containing protein</fullName>
    </submittedName>
</protein>
<evidence type="ECO:0000256" key="5">
    <source>
        <dbReference type="RuleBase" id="RU003968"/>
    </source>
</evidence>
<evidence type="ECO:0000259" key="6">
    <source>
        <dbReference type="PROSITE" id="PS00623"/>
    </source>
</evidence>